<gene>
    <name evidence="5" type="primary">A08g504950.1_BraROA</name>
    <name evidence="5" type="ORF">IGI04_030290</name>
</gene>
<evidence type="ECO:0000256" key="3">
    <source>
        <dbReference type="SAM" id="MobiDB-lite"/>
    </source>
</evidence>
<dbReference type="InterPro" id="IPR029045">
    <property type="entry name" value="ClpP/crotonase-like_dom_sf"/>
</dbReference>
<organism evidence="5 6">
    <name type="scientific">Brassica rapa subsp. trilocularis</name>
    <dbReference type="NCBI Taxonomy" id="1813537"/>
    <lineage>
        <taxon>Eukaryota</taxon>
        <taxon>Viridiplantae</taxon>
        <taxon>Streptophyta</taxon>
        <taxon>Embryophyta</taxon>
        <taxon>Tracheophyta</taxon>
        <taxon>Spermatophyta</taxon>
        <taxon>Magnoliopsida</taxon>
        <taxon>eudicotyledons</taxon>
        <taxon>Gunneridae</taxon>
        <taxon>Pentapetalae</taxon>
        <taxon>rosids</taxon>
        <taxon>malvids</taxon>
        <taxon>Brassicales</taxon>
        <taxon>Brassicaceae</taxon>
        <taxon>Brassiceae</taxon>
        <taxon>Brassica</taxon>
    </lineage>
</organism>
<dbReference type="PROSITE" id="PS51504">
    <property type="entry name" value="H15"/>
    <property type="match status" value="1"/>
</dbReference>
<dbReference type="PRINTS" id="PR00127">
    <property type="entry name" value="CLPPROTEASEP"/>
</dbReference>
<dbReference type="InterPro" id="IPR023562">
    <property type="entry name" value="ClpP/TepA"/>
</dbReference>
<keyword evidence="6" id="KW-1185">Reference proteome</keyword>
<sequence length="378" mass="41780">MPRTPPPDLPSMLLDGRIVYIGMSLVLVVTEMWLDPKEPVYIYINSTGTTRDDGETVGMESEGFAIYDSLMQLKNEVHTVCMGAAIGHACLLLSVGTKGKRFMMPHSKAMIQQPRVPSSGLMPASDVLIRAEEMFFTLAYVSPTAATATPPPYANSSSSSPATSLPHSASSDFSIDNFVVDNKNAPRYDAMIFEAISELADPNGSDVGSIFSFIEVETILLILLLSWLLQPFLTELVVYLWKEQPSHEVPPTFRRVLSSRLRRLAAQGKLPKVSNSKPLLNFYKLPDGSETTTRTTPAPTPKPKETNTKPRHSYINQPPLVSQEMIDEAAITGACKVVEAENKINIAKAAVEELEKTTKLADETELLVMHWNMWPWNI</sequence>
<feature type="region of interest" description="Disordered" evidence="3">
    <location>
        <begin position="285"/>
        <end position="315"/>
    </location>
</feature>
<evidence type="ECO:0000313" key="5">
    <source>
        <dbReference type="EMBL" id="KAG5388749.1"/>
    </source>
</evidence>
<dbReference type="SMART" id="SM00526">
    <property type="entry name" value="H15"/>
    <property type="match status" value="1"/>
</dbReference>
<dbReference type="PANTHER" id="PTHR10381:SF6">
    <property type="entry name" value="ATP-DEPENDENT CLP PROTEASE PROTEOLYTIC SUBUNIT-RELATED PROTEIN 3, CHLOROPLASTIC"/>
    <property type="match status" value="1"/>
</dbReference>
<dbReference type="Gene3D" id="3.90.226.10">
    <property type="entry name" value="2-enoyl-CoA Hydratase, Chain A, domain 1"/>
    <property type="match status" value="1"/>
</dbReference>
<protein>
    <recommendedName>
        <fullName evidence="2">ATP-dependent Clp protease proteolytic subunit</fullName>
    </recommendedName>
</protein>
<proteinExistence type="inferred from homology"/>
<accession>A0ABQ7LQD0</accession>
<dbReference type="EMBL" id="JADBGQ010000007">
    <property type="protein sequence ID" value="KAG5388749.1"/>
    <property type="molecule type" value="Genomic_DNA"/>
</dbReference>
<comment type="caution">
    <text evidence="5">The sequence shown here is derived from an EMBL/GenBank/DDBJ whole genome shotgun (WGS) entry which is preliminary data.</text>
</comment>
<evidence type="ECO:0000259" key="4">
    <source>
        <dbReference type="PROSITE" id="PS51504"/>
    </source>
</evidence>
<dbReference type="Proteomes" id="UP000823674">
    <property type="component" value="Chromosome A08"/>
</dbReference>
<dbReference type="SUPFAM" id="SSF52096">
    <property type="entry name" value="ClpP/crotonase"/>
    <property type="match status" value="1"/>
</dbReference>
<evidence type="ECO:0000256" key="1">
    <source>
        <dbReference type="ARBA" id="ARBA00007039"/>
    </source>
</evidence>
<name>A0ABQ7LQD0_BRACM</name>
<dbReference type="SUPFAM" id="SSF46785">
    <property type="entry name" value="Winged helix' DNA-binding domain"/>
    <property type="match status" value="1"/>
</dbReference>
<evidence type="ECO:0000256" key="2">
    <source>
        <dbReference type="RuleBase" id="RU003567"/>
    </source>
</evidence>
<reference evidence="5 6" key="1">
    <citation type="submission" date="2021-03" db="EMBL/GenBank/DDBJ databases">
        <authorList>
            <person name="King G.J."/>
            <person name="Bancroft I."/>
            <person name="Baten A."/>
            <person name="Bloomfield J."/>
            <person name="Borpatragohain P."/>
            <person name="He Z."/>
            <person name="Irish N."/>
            <person name="Irwin J."/>
            <person name="Liu K."/>
            <person name="Mauleon R.P."/>
            <person name="Moore J."/>
            <person name="Morris R."/>
            <person name="Ostergaard L."/>
            <person name="Wang B."/>
            <person name="Wells R."/>
        </authorList>
    </citation>
    <scope>NUCLEOTIDE SEQUENCE [LARGE SCALE GENOMIC DNA]</scope>
    <source>
        <strain evidence="5">R-o-18</strain>
        <tissue evidence="5">Leaf</tissue>
    </source>
</reference>
<dbReference type="CDD" id="cd07017">
    <property type="entry name" value="S14_ClpP_2"/>
    <property type="match status" value="1"/>
</dbReference>
<dbReference type="PANTHER" id="PTHR10381">
    <property type="entry name" value="ATP-DEPENDENT CLP PROTEASE PROTEOLYTIC SUBUNIT"/>
    <property type="match status" value="1"/>
</dbReference>
<dbReference type="InterPro" id="IPR001907">
    <property type="entry name" value="ClpP"/>
</dbReference>
<comment type="similarity">
    <text evidence="1 2">Belongs to the peptidase S14 family.</text>
</comment>
<dbReference type="InterPro" id="IPR005818">
    <property type="entry name" value="Histone_H1/H5_H15"/>
</dbReference>
<evidence type="ECO:0000313" key="6">
    <source>
        <dbReference type="Proteomes" id="UP000823674"/>
    </source>
</evidence>
<feature type="domain" description="H15" evidence="4">
    <location>
        <begin position="184"/>
        <end position="287"/>
    </location>
</feature>
<dbReference type="InterPro" id="IPR036390">
    <property type="entry name" value="WH_DNA-bd_sf"/>
</dbReference>
<dbReference type="Pfam" id="PF00574">
    <property type="entry name" value="CLP_protease"/>
    <property type="match status" value="1"/>
</dbReference>